<evidence type="ECO:0000256" key="1">
    <source>
        <dbReference type="SAM" id="MobiDB-lite"/>
    </source>
</evidence>
<dbReference type="InterPro" id="IPR046501">
    <property type="entry name" value="DUF6679"/>
</dbReference>
<evidence type="ECO:0000313" key="3">
    <source>
        <dbReference type="Proteomes" id="UP000000268"/>
    </source>
</evidence>
<dbReference type="STRING" id="329726.AM1_3834"/>
<dbReference type="OrthoDB" id="486640at2"/>
<organism evidence="2 3">
    <name type="scientific">Acaryochloris marina (strain MBIC 11017)</name>
    <dbReference type="NCBI Taxonomy" id="329726"/>
    <lineage>
        <taxon>Bacteria</taxon>
        <taxon>Bacillati</taxon>
        <taxon>Cyanobacteriota</taxon>
        <taxon>Cyanophyceae</taxon>
        <taxon>Acaryochloridales</taxon>
        <taxon>Acaryochloridaceae</taxon>
        <taxon>Acaryochloris</taxon>
    </lineage>
</organism>
<dbReference type="Pfam" id="PF20384">
    <property type="entry name" value="DUF6679"/>
    <property type="match status" value="1"/>
</dbReference>
<keyword evidence="3" id="KW-1185">Reference proteome</keyword>
<reference evidence="2 3" key="1">
    <citation type="journal article" date="2008" name="Proc. Natl. Acad. Sci. U.S.A.">
        <title>Niche adaptation and genome expansion in the chlorophyll d-producing cyanobacterium Acaryochloris marina.</title>
        <authorList>
            <person name="Swingley W.D."/>
            <person name="Chen M."/>
            <person name="Cheung P.C."/>
            <person name="Conrad A.L."/>
            <person name="Dejesa L.C."/>
            <person name="Hao J."/>
            <person name="Honchak B.M."/>
            <person name="Karbach L.E."/>
            <person name="Kurdoglu A."/>
            <person name="Lahiri S."/>
            <person name="Mastrian S.D."/>
            <person name="Miyashita H."/>
            <person name="Page L."/>
            <person name="Ramakrishna P."/>
            <person name="Satoh S."/>
            <person name="Sattley W.M."/>
            <person name="Shimada Y."/>
            <person name="Taylor H.L."/>
            <person name="Tomo T."/>
            <person name="Tsuchiya T."/>
            <person name="Wang Z.T."/>
            <person name="Raymond J."/>
            <person name="Mimuro M."/>
            <person name="Blankenship R.E."/>
            <person name="Touchman J.W."/>
        </authorList>
    </citation>
    <scope>NUCLEOTIDE SEQUENCE [LARGE SCALE GENOMIC DNA]</scope>
    <source>
        <strain evidence="3">MBIC 11017</strain>
    </source>
</reference>
<dbReference type="EMBL" id="CP000828">
    <property type="protein sequence ID" value="ABW28818.1"/>
    <property type="molecule type" value="Genomic_DNA"/>
</dbReference>
<dbReference type="RefSeq" id="WP_010473466.1">
    <property type="nucleotide sequence ID" value="NC_009925.1"/>
</dbReference>
<accession>B0C6X9</accession>
<sequence>MLDRKIYQLYNNGQEVWIYLRDQQRWLDRARVTGLDGDIVTIRYETEEDDEICAWEEMVRIESIGAVTTRLAAVPKHNIDPMVSDDCPEAEQLPNPHPDNNSD</sequence>
<dbReference type="HOGENOM" id="CLU_158420_0_0_3"/>
<dbReference type="Proteomes" id="UP000000268">
    <property type="component" value="Chromosome"/>
</dbReference>
<dbReference type="AlphaFoldDB" id="B0C6X9"/>
<name>B0C6X9_ACAM1</name>
<protein>
    <submittedName>
        <fullName evidence="2">Uncharacterized protein</fullName>
    </submittedName>
</protein>
<evidence type="ECO:0000313" key="2">
    <source>
        <dbReference type="EMBL" id="ABW28818.1"/>
    </source>
</evidence>
<feature type="region of interest" description="Disordered" evidence="1">
    <location>
        <begin position="79"/>
        <end position="103"/>
    </location>
</feature>
<gene>
    <name evidence="2" type="ordered locus">AM1_3834</name>
</gene>
<dbReference type="KEGG" id="amr:AM1_3834"/>
<proteinExistence type="predicted"/>
<dbReference type="eggNOG" id="ENOG5031I31">
    <property type="taxonomic scope" value="Bacteria"/>
</dbReference>